<proteinExistence type="inferred from homology"/>
<dbReference type="EMBL" id="JACHXF010000033">
    <property type="protein sequence ID" value="MBB3101096.1"/>
    <property type="molecule type" value="Genomic_DNA"/>
</dbReference>
<evidence type="ECO:0000259" key="3">
    <source>
        <dbReference type="Pfam" id="PF00582"/>
    </source>
</evidence>
<organism evidence="4 5">
    <name type="scientific">Actinoplanes campanulatus</name>
    <dbReference type="NCBI Taxonomy" id="113559"/>
    <lineage>
        <taxon>Bacteria</taxon>
        <taxon>Bacillati</taxon>
        <taxon>Actinomycetota</taxon>
        <taxon>Actinomycetes</taxon>
        <taxon>Micromonosporales</taxon>
        <taxon>Micromonosporaceae</taxon>
        <taxon>Actinoplanes</taxon>
    </lineage>
</organism>
<dbReference type="RefSeq" id="WP_229795799.1">
    <property type="nucleotide sequence ID" value="NZ_BMPW01000051.1"/>
</dbReference>
<evidence type="ECO:0000313" key="4">
    <source>
        <dbReference type="EMBL" id="MBB3101096.1"/>
    </source>
</evidence>
<evidence type="ECO:0000256" key="2">
    <source>
        <dbReference type="SAM" id="MobiDB-lite"/>
    </source>
</evidence>
<feature type="region of interest" description="Disordered" evidence="2">
    <location>
        <begin position="59"/>
        <end position="94"/>
    </location>
</feature>
<dbReference type="InterPro" id="IPR006016">
    <property type="entry name" value="UspA"/>
</dbReference>
<comment type="similarity">
    <text evidence="1">Belongs to the universal stress protein A family.</text>
</comment>
<protein>
    <submittedName>
        <fullName evidence="4">Nucleotide-binding universal stress UspA family protein</fullName>
    </submittedName>
</protein>
<dbReference type="Gene3D" id="3.40.50.620">
    <property type="entry name" value="HUPs"/>
    <property type="match status" value="1"/>
</dbReference>
<evidence type="ECO:0000313" key="5">
    <source>
        <dbReference type="Proteomes" id="UP000590749"/>
    </source>
</evidence>
<comment type="caution">
    <text evidence="4">The sequence shown here is derived from an EMBL/GenBank/DDBJ whole genome shotgun (WGS) entry which is preliminary data.</text>
</comment>
<reference evidence="4 5" key="1">
    <citation type="submission" date="2020-08" db="EMBL/GenBank/DDBJ databases">
        <title>Genomic Encyclopedia of Type Strains, Phase III (KMG-III): the genomes of soil and plant-associated and newly described type strains.</title>
        <authorList>
            <person name="Whitman W."/>
        </authorList>
    </citation>
    <scope>NUCLEOTIDE SEQUENCE [LARGE SCALE GENOMIC DNA]</scope>
    <source>
        <strain evidence="4 5">CECT 3287</strain>
    </source>
</reference>
<accession>A0A7W5FJX1</accession>
<evidence type="ECO:0000256" key="1">
    <source>
        <dbReference type="ARBA" id="ARBA00008791"/>
    </source>
</evidence>
<gene>
    <name evidence="4" type="ORF">FHR83_008824</name>
</gene>
<name>A0A7W5FJX1_9ACTN</name>
<sequence>MLTPAVVVGTDGTEHGTAAVRWAALEAGRRRLPLRIVHVLDWDWSVSRYDYQGEHVDAARRSAGSRRPGSRHRNRTPPNASGWSGSWRRGGRSTPTCGWRPWCHTTSAASVLAEVSHGTQLIVVGGHGHGTVLGSTGLQLLHHADCPVLVVRRGTNGRTS</sequence>
<feature type="domain" description="UspA" evidence="3">
    <location>
        <begin position="6"/>
        <end position="65"/>
    </location>
</feature>
<dbReference type="Proteomes" id="UP000590749">
    <property type="component" value="Unassembled WGS sequence"/>
</dbReference>
<dbReference type="AlphaFoldDB" id="A0A7W5FJX1"/>
<dbReference type="InterPro" id="IPR014729">
    <property type="entry name" value="Rossmann-like_a/b/a_fold"/>
</dbReference>
<dbReference type="Pfam" id="PF00582">
    <property type="entry name" value="Usp"/>
    <property type="match status" value="2"/>
</dbReference>
<keyword evidence="5" id="KW-1185">Reference proteome</keyword>
<dbReference type="SUPFAM" id="SSF52402">
    <property type="entry name" value="Adenine nucleotide alpha hydrolases-like"/>
    <property type="match status" value="1"/>
</dbReference>
<dbReference type="InterPro" id="IPR006015">
    <property type="entry name" value="Universal_stress_UspA"/>
</dbReference>
<dbReference type="PRINTS" id="PR01438">
    <property type="entry name" value="UNVRSLSTRESS"/>
</dbReference>
<feature type="domain" description="UspA" evidence="3">
    <location>
        <begin position="109"/>
        <end position="152"/>
    </location>
</feature>